<dbReference type="Proteomes" id="UP001244011">
    <property type="component" value="Unassembled WGS sequence"/>
</dbReference>
<dbReference type="Pfam" id="PF13489">
    <property type="entry name" value="Methyltransf_23"/>
    <property type="match status" value="1"/>
</dbReference>
<dbReference type="AlphaFoldDB" id="A0AAJ0BRG2"/>
<proteinExistence type="inferred from homology"/>
<dbReference type="CDD" id="cd02440">
    <property type="entry name" value="AdoMet_MTases"/>
    <property type="match status" value="1"/>
</dbReference>
<dbReference type="SUPFAM" id="SSF53335">
    <property type="entry name" value="S-adenosyl-L-methionine-dependent methyltransferases"/>
    <property type="match status" value="1"/>
</dbReference>
<dbReference type="EMBL" id="MU839044">
    <property type="protein sequence ID" value="KAK1762048.1"/>
    <property type="molecule type" value="Genomic_DNA"/>
</dbReference>
<sequence length="320" mass="35491">MATSGSAAQEGSGSSVTADPVTGIVPGQYWLQTAQNIAYDGDQDSALGSDGNAESTASIASSILEYRTIQGRTYHSERGNARYWGLNDDQQNESMDINDFADQFPNTAVIGTDISPIQPSWVPPNLRFEIEDCTIVWTYPSDSFDYVHIRWLNGSIDDWGMVFKEAYRICKPGGFIESFEGAPCLESDDGTVKDTDAVGQWGKIFVEYGRRSGRSFTTVSSGIQKKAIQEAGFVAIEEKDIKTPIGDWSQDPTLKDIGRYAHLALTKDVEGYLLLATSELGWAKEESLVFAAQIRRELRSKKHHVYYRQKIVWGKKPEAS</sequence>
<dbReference type="GO" id="GO:0008168">
    <property type="term" value="F:methyltransferase activity"/>
    <property type="evidence" value="ECO:0007669"/>
    <property type="project" value="UniProtKB-KW"/>
</dbReference>
<keyword evidence="3" id="KW-0808">Transferase</keyword>
<comment type="similarity">
    <text evidence="1">Belongs to the methyltransferase superfamily. LaeA methyltransferase family.</text>
</comment>
<feature type="compositionally biased region" description="Low complexity" evidence="2">
    <location>
        <begin position="1"/>
        <end position="15"/>
    </location>
</feature>
<evidence type="ECO:0000256" key="2">
    <source>
        <dbReference type="SAM" id="MobiDB-lite"/>
    </source>
</evidence>
<comment type="caution">
    <text evidence="3">The sequence shown here is derived from an EMBL/GenBank/DDBJ whole genome shotgun (WGS) entry which is preliminary data.</text>
</comment>
<dbReference type="PANTHER" id="PTHR43591:SF10">
    <property type="entry name" value="ABC TRANSMEMBRANE TYPE-1 DOMAIN-CONTAINING PROTEIN-RELATED"/>
    <property type="match status" value="1"/>
</dbReference>
<dbReference type="PANTHER" id="PTHR43591">
    <property type="entry name" value="METHYLTRANSFERASE"/>
    <property type="match status" value="1"/>
</dbReference>
<evidence type="ECO:0000313" key="3">
    <source>
        <dbReference type="EMBL" id="KAK1762048.1"/>
    </source>
</evidence>
<evidence type="ECO:0000256" key="1">
    <source>
        <dbReference type="ARBA" id="ARBA00038158"/>
    </source>
</evidence>
<reference evidence="3" key="1">
    <citation type="submission" date="2023-06" db="EMBL/GenBank/DDBJ databases">
        <title>Genome-scale phylogeny and comparative genomics of the fungal order Sordariales.</title>
        <authorList>
            <consortium name="Lawrence Berkeley National Laboratory"/>
            <person name="Hensen N."/>
            <person name="Bonometti L."/>
            <person name="Westerberg I."/>
            <person name="Brannstrom I.O."/>
            <person name="Guillou S."/>
            <person name="Cros-Aarteil S."/>
            <person name="Calhoun S."/>
            <person name="Haridas S."/>
            <person name="Kuo A."/>
            <person name="Mondo S."/>
            <person name="Pangilinan J."/>
            <person name="Riley R."/>
            <person name="Labutti K."/>
            <person name="Andreopoulos B."/>
            <person name="Lipzen A."/>
            <person name="Chen C."/>
            <person name="Yanf M."/>
            <person name="Daum C."/>
            <person name="Ng V."/>
            <person name="Clum A."/>
            <person name="Steindorff A."/>
            <person name="Ohm R."/>
            <person name="Martin F."/>
            <person name="Silar P."/>
            <person name="Natvig D."/>
            <person name="Lalanne C."/>
            <person name="Gautier V."/>
            <person name="Ament-Velasquez S.L."/>
            <person name="Kruys A."/>
            <person name="Hutchinson M.I."/>
            <person name="Powell A.J."/>
            <person name="Barry K."/>
            <person name="Miller A.N."/>
            <person name="Grigoriev I.V."/>
            <person name="Debuchy R."/>
            <person name="Gladieux P."/>
            <person name="Thoren M.H."/>
            <person name="Johannesson H."/>
        </authorList>
    </citation>
    <scope>NUCLEOTIDE SEQUENCE</scope>
    <source>
        <strain evidence="3">8032-3</strain>
    </source>
</reference>
<organism evidence="3 4">
    <name type="scientific">Phialemonium atrogriseum</name>
    <dbReference type="NCBI Taxonomy" id="1093897"/>
    <lineage>
        <taxon>Eukaryota</taxon>
        <taxon>Fungi</taxon>
        <taxon>Dikarya</taxon>
        <taxon>Ascomycota</taxon>
        <taxon>Pezizomycotina</taxon>
        <taxon>Sordariomycetes</taxon>
        <taxon>Sordariomycetidae</taxon>
        <taxon>Cephalothecales</taxon>
        <taxon>Cephalothecaceae</taxon>
        <taxon>Phialemonium</taxon>
    </lineage>
</organism>
<protein>
    <submittedName>
        <fullName evidence="3">S-adenosyl-L-methionine-dependent methyltransferase</fullName>
    </submittedName>
</protein>
<gene>
    <name evidence="3" type="ORF">QBC33DRAFT_582021</name>
</gene>
<name>A0AAJ0BRG2_9PEZI</name>
<feature type="region of interest" description="Disordered" evidence="2">
    <location>
        <begin position="1"/>
        <end position="20"/>
    </location>
</feature>
<accession>A0AAJ0BRG2</accession>
<dbReference type="Gene3D" id="3.40.50.150">
    <property type="entry name" value="Vaccinia Virus protein VP39"/>
    <property type="match status" value="1"/>
</dbReference>
<dbReference type="RefSeq" id="XP_060278261.1">
    <property type="nucleotide sequence ID" value="XM_060431307.1"/>
</dbReference>
<evidence type="ECO:0000313" key="4">
    <source>
        <dbReference type="Proteomes" id="UP001244011"/>
    </source>
</evidence>
<dbReference type="GeneID" id="85314494"/>
<keyword evidence="3" id="KW-0489">Methyltransferase</keyword>
<keyword evidence="4" id="KW-1185">Reference proteome</keyword>
<dbReference type="InterPro" id="IPR029063">
    <property type="entry name" value="SAM-dependent_MTases_sf"/>
</dbReference>
<dbReference type="GO" id="GO:0032259">
    <property type="term" value="P:methylation"/>
    <property type="evidence" value="ECO:0007669"/>
    <property type="project" value="UniProtKB-KW"/>
</dbReference>